<feature type="chain" id="PRO_5047442593" evidence="1">
    <location>
        <begin position="21"/>
        <end position="128"/>
    </location>
</feature>
<evidence type="ECO:0000313" key="3">
    <source>
        <dbReference type="Proteomes" id="UP001326199"/>
    </source>
</evidence>
<keyword evidence="3" id="KW-1185">Reference proteome</keyword>
<protein>
    <submittedName>
        <fullName evidence="2">Uncharacterized protein</fullName>
    </submittedName>
</protein>
<name>A0ABR0HYZ2_9PEZI</name>
<dbReference type="EMBL" id="JAFFHB010000001">
    <property type="protein sequence ID" value="KAK4673321.1"/>
    <property type="molecule type" value="Genomic_DNA"/>
</dbReference>
<accession>A0ABR0HYZ2</accession>
<comment type="caution">
    <text evidence="2">The sequence shown here is derived from an EMBL/GenBank/DDBJ whole genome shotgun (WGS) entry which is preliminary data.</text>
</comment>
<gene>
    <name evidence="2" type="ORF">QC763_0012840</name>
</gene>
<dbReference type="Proteomes" id="UP001326199">
    <property type="component" value="Unassembled WGS sequence"/>
</dbReference>
<reference evidence="2 3" key="1">
    <citation type="journal article" date="2023" name="bioRxiv">
        <title>High-quality genome assemblies of four members of thePodospora anserinaspecies complex.</title>
        <authorList>
            <person name="Ament-Velasquez S.L."/>
            <person name="Vogan A.A."/>
            <person name="Wallerman O."/>
            <person name="Hartmann F."/>
            <person name="Gautier V."/>
            <person name="Silar P."/>
            <person name="Giraud T."/>
            <person name="Johannesson H."/>
        </authorList>
    </citation>
    <scope>NUCLEOTIDE SEQUENCE [LARGE SCALE GENOMIC DNA]</scope>
    <source>
        <strain evidence="2 3">CBS 411.78</strain>
    </source>
</reference>
<evidence type="ECO:0000313" key="2">
    <source>
        <dbReference type="EMBL" id="KAK4673321.1"/>
    </source>
</evidence>
<organism evidence="2 3">
    <name type="scientific">Podospora pseudopauciseta</name>
    <dbReference type="NCBI Taxonomy" id="2093780"/>
    <lineage>
        <taxon>Eukaryota</taxon>
        <taxon>Fungi</taxon>
        <taxon>Dikarya</taxon>
        <taxon>Ascomycota</taxon>
        <taxon>Pezizomycotina</taxon>
        <taxon>Sordariomycetes</taxon>
        <taxon>Sordariomycetidae</taxon>
        <taxon>Sordariales</taxon>
        <taxon>Podosporaceae</taxon>
        <taxon>Podospora</taxon>
    </lineage>
</organism>
<dbReference type="GeneID" id="87925186"/>
<sequence>MGTIRACSSIASSLLRLSLTELLARLSWLVDRARQTRHTFLFHGGPELILPSLTRLIISERDESRNTRILPTWSPGTVPARHLTQTEPLNGSRFQQLMIFSSDIRGECREESWARPRRELDRSQQIVQ</sequence>
<feature type="signal peptide" evidence="1">
    <location>
        <begin position="1"/>
        <end position="20"/>
    </location>
</feature>
<proteinExistence type="predicted"/>
<dbReference type="RefSeq" id="XP_062770643.1">
    <property type="nucleotide sequence ID" value="XM_062905252.1"/>
</dbReference>
<keyword evidence="1" id="KW-0732">Signal</keyword>
<evidence type="ECO:0000256" key="1">
    <source>
        <dbReference type="SAM" id="SignalP"/>
    </source>
</evidence>